<comment type="caution">
    <text evidence="1">The sequence shown here is derived from an EMBL/GenBank/DDBJ whole genome shotgun (WGS) entry which is preliminary data.</text>
</comment>
<sequence length="49" mass="5773">MKKETLNAYFGDFGCMYVPQILVPSLKHLEAEFLKSQQDESFQEEFIEL</sequence>
<dbReference type="GO" id="GO:0004834">
    <property type="term" value="F:tryptophan synthase activity"/>
    <property type="evidence" value="ECO:0007669"/>
    <property type="project" value="UniProtKB-EC"/>
</dbReference>
<name>A0ABU9GUQ2_9GAMM</name>
<accession>A0ABU9GUQ2</accession>
<keyword evidence="1" id="KW-0456">Lyase</keyword>
<dbReference type="EMBL" id="JBAKAZ010000389">
    <property type="protein sequence ID" value="MEL0631053.1"/>
    <property type="molecule type" value="Genomic_DNA"/>
</dbReference>
<gene>
    <name evidence="1" type="ORF">V6256_15915</name>
</gene>
<dbReference type="InterPro" id="IPR036052">
    <property type="entry name" value="TrpB-like_PALP_sf"/>
</dbReference>
<reference evidence="1 2" key="1">
    <citation type="submission" date="2024-02" db="EMBL/GenBank/DDBJ databases">
        <title>Bacteria isolated from the canopy kelp, Nereocystis luetkeana.</title>
        <authorList>
            <person name="Pfister C.A."/>
            <person name="Younker I.T."/>
            <person name="Light S.H."/>
        </authorList>
    </citation>
    <scope>NUCLEOTIDE SEQUENCE [LARGE SCALE GENOMIC DNA]</scope>
    <source>
        <strain evidence="1 2">TI.1.05</strain>
    </source>
</reference>
<proteinExistence type="predicted"/>
<protein>
    <submittedName>
        <fullName evidence="1">Tryptophan synthase subunit beta</fullName>
        <ecNumber evidence="1">4.2.1.20</ecNumber>
    </submittedName>
</protein>
<organism evidence="1 2">
    <name type="scientific">Psychromonas aquatilis</name>
    <dbReference type="NCBI Taxonomy" id="2005072"/>
    <lineage>
        <taxon>Bacteria</taxon>
        <taxon>Pseudomonadati</taxon>
        <taxon>Pseudomonadota</taxon>
        <taxon>Gammaproteobacteria</taxon>
        <taxon>Alteromonadales</taxon>
        <taxon>Psychromonadaceae</taxon>
        <taxon>Psychromonas</taxon>
    </lineage>
</organism>
<dbReference type="Gene3D" id="3.40.50.1100">
    <property type="match status" value="1"/>
</dbReference>
<dbReference type="Proteomes" id="UP001369082">
    <property type="component" value="Unassembled WGS sequence"/>
</dbReference>
<feature type="non-terminal residue" evidence="1">
    <location>
        <position position="49"/>
    </location>
</feature>
<evidence type="ECO:0000313" key="2">
    <source>
        <dbReference type="Proteomes" id="UP001369082"/>
    </source>
</evidence>
<dbReference type="EC" id="4.2.1.20" evidence="1"/>
<keyword evidence="2" id="KW-1185">Reference proteome</keyword>
<evidence type="ECO:0000313" key="1">
    <source>
        <dbReference type="EMBL" id="MEL0631053.1"/>
    </source>
</evidence>